<organism evidence="1 2">
    <name type="scientific">Tetrapyrgos nigripes</name>
    <dbReference type="NCBI Taxonomy" id="182062"/>
    <lineage>
        <taxon>Eukaryota</taxon>
        <taxon>Fungi</taxon>
        <taxon>Dikarya</taxon>
        <taxon>Basidiomycota</taxon>
        <taxon>Agaricomycotina</taxon>
        <taxon>Agaricomycetes</taxon>
        <taxon>Agaricomycetidae</taxon>
        <taxon>Agaricales</taxon>
        <taxon>Marasmiineae</taxon>
        <taxon>Marasmiaceae</taxon>
        <taxon>Tetrapyrgos</taxon>
    </lineage>
</organism>
<dbReference type="EMBL" id="JAACJM010000068">
    <property type="protein sequence ID" value="KAF5352059.1"/>
    <property type="molecule type" value="Genomic_DNA"/>
</dbReference>
<proteinExistence type="predicted"/>
<evidence type="ECO:0000313" key="1">
    <source>
        <dbReference type="EMBL" id="KAF5352059.1"/>
    </source>
</evidence>
<protein>
    <submittedName>
        <fullName evidence="1">Uncharacterized protein</fullName>
    </submittedName>
</protein>
<evidence type="ECO:0000313" key="2">
    <source>
        <dbReference type="Proteomes" id="UP000559256"/>
    </source>
</evidence>
<name>A0A8H5D2T8_9AGAR</name>
<sequence>MTINKDGYSSLMKTLPHPRFEDMSKIPGRLSIITVFATLHIIRLQREILRLVLPSYSTDKFNSQIELLERHKEESSHLRGLTQGEKIIETQQRFEYLKSVLPTKGYLTWSQHWILRSGAEFIQNLEGVLEKLNFVPDCRGVDLRKCGRPGCPWCEARQAFLEGFSKAEDGFSAGTVVDEEHPEHAPTPENLPEPLFIDCWSQHTTKDSGVMPIDIRIRKWQLGVAIEEQMELERLQAVEEGRNPDIPYPGSLTSAFRVVNRAYSDTCEELEVEPLELLSSVAVMQKFTESKFPRGPDSAAHLH</sequence>
<dbReference type="AlphaFoldDB" id="A0A8H5D2T8"/>
<reference evidence="1 2" key="1">
    <citation type="journal article" date="2020" name="ISME J.">
        <title>Uncovering the hidden diversity of litter-decomposition mechanisms in mushroom-forming fungi.</title>
        <authorList>
            <person name="Floudas D."/>
            <person name="Bentzer J."/>
            <person name="Ahren D."/>
            <person name="Johansson T."/>
            <person name="Persson P."/>
            <person name="Tunlid A."/>
        </authorList>
    </citation>
    <scope>NUCLEOTIDE SEQUENCE [LARGE SCALE GENOMIC DNA]</scope>
    <source>
        <strain evidence="1 2">CBS 291.85</strain>
    </source>
</reference>
<accession>A0A8H5D2T8</accession>
<gene>
    <name evidence="1" type="ORF">D9758_009393</name>
</gene>
<comment type="caution">
    <text evidence="1">The sequence shown here is derived from an EMBL/GenBank/DDBJ whole genome shotgun (WGS) entry which is preliminary data.</text>
</comment>
<keyword evidence="2" id="KW-1185">Reference proteome</keyword>
<dbReference type="Proteomes" id="UP000559256">
    <property type="component" value="Unassembled WGS sequence"/>
</dbReference>